<accession>A0ABT3G9J0</accession>
<dbReference type="Proteomes" id="UP001165653">
    <property type="component" value="Unassembled WGS sequence"/>
</dbReference>
<comment type="caution">
    <text evidence="1">The sequence shown here is derived from an EMBL/GenBank/DDBJ whole genome shotgun (WGS) entry which is preliminary data.</text>
</comment>
<proteinExistence type="predicted"/>
<sequence length="72" mass="8077">MDIRREQGVQDRIRHGLGEQRINLADVADGDSGPFHVVGRDIILESSSRIPIGWEVVFRPLEVHMTPNAGFI</sequence>
<dbReference type="GO" id="GO:0016874">
    <property type="term" value="F:ligase activity"/>
    <property type="evidence" value="ECO:0007669"/>
    <property type="project" value="UniProtKB-KW"/>
</dbReference>
<protein>
    <submittedName>
        <fullName evidence="1">Glutamate--cysteine ligase</fullName>
    </submittedName>
</protein>
<organism evidence="1 2">
    <name type="scientific">Luteolibacter rhizosphaerae</name>
    <dbReference type="NCBI Taxonomy" id="2989719"/>
    <lineage>
        <taxon>Bacteria</taxon>
        <taxon>Pseudomonadati</taxon>
        <taxon>Verrucomicrobiota</taxon>
        <taxon>Verrucomicrobiia</taxon>
        <taxon>Verrucomicrobiales</taxon>
        <taxon>Verrucomicrobiaceae</taxon>
        <taxon>Luteolibacter</taxon>
    </lineage>
</organism>
<keyword evidence="2" id="KW-1185">Reference proteome</keyword>
<keyword evidence="1" id="KW-0436">Ligase</keyword>
<reference evidence="1" key="1">
    <citation type="submission" date="2022-10" db="EMBL/GenBank/DDBJ databases">
        <title>Luteolibacter sp. GHJ8, whole genome shotgun sequencing project.</title>
        <authorList>
            <person name="Zhao G."/>
            <person name="Shen L."/>
        </authorList>
    </citation>
    <scope>NUCLEOTIDE SEQUENCE</scope>
    <source>
        <strain evidence="1">GHJ8</strain>
    </source>
</reference>
<dbReference type="EMBL" id="JAPDDR010000013">
    <property type="protein sequence ID" value="MCW1916269.1"/>
    <property type="molecule type" value="Genomic_DNA"/>
</dbReference>
<gene>
    <name evidence="1" type="ORF">OJ996_21955</name>
</gene>
<evidence type="ECO:0000313" key="2">
    <source>
        <dbReference type="Proteomes" id="UP001165653"/>
    </source>
</evidence>
<name>A0ABT3G9J0_9BACT</name>
<evidence type="ECO:0000313" key="1">
    <source>
        <dbReference type="EMBL" id="MCW1916269.1"/>
    </source>
</evidence>